<gene>
    <name evidence="2" type="ORF">SAMN05877838_2154</name>
</gene>
<organism evidence="2 3">
    <name type="scientific">Hoeflea halophila</name>
    <dbReference type="NCBI Taxonomy" id="714899"/>
    <lineage>
        <taxon>Bacteria</taxon>
        <taxon>Pseudomonadati</taxon>
        <taxon>Pseudomonadota</taxon>
        <taxon>Alphaproteobacteria</taxon>
        <taxon>Hyphomicrobiales</taxon>
        <taxon>Rhizobiaceae</taxon>
        <taxon>Hoeflea</taxon>
    </lineage>
</organism>
<dbReference type="OrthoDB" id="8115116at2"/>
<accession>A0A286IB64</accession>
<feature type="chain" id="PRO_5013398292" evidence="1">
    <location>
        <begin position="28"/>
        <end position="164"/>
    </location>
</feature>
<evidence type="ECO:0000313" key="3">
    <source>
        <dbReference type="Proteomes" id="UP000219465"/>
    </source>
</evidence>
<name>A0A286IB64_9HYPH</name>
<sequence>MLRTTLKMMAMLACLAAWILAPAPAFAQQASELADSLSPRILFATSGGFWEKTVEGSDAGASPQRGYYRLVAIRGEDNRSLLELQEIALGPDGPALASTIGIDEINNLGGYITDIRPEDSTGSASQQGFGAYIYLKTDPSVVEPETWVLYIDEFGEMLVERSSN</sequence>
<dbReference type="AlphaFoldDB" id="A0A286IB64"/>
<dbReference type="RefSeq" id="WP_097107776.1">
    <property type="nucleotide sequence ID" value="NZ_OCPC01000003.1"/>
</dbReference>
<evidence type="ECO:0000256" key="1">
    <source>
        <dbReference type="SAM" id="SignalP"/>
    </source>
</evidence>
<reference evidence="3" key="1">
    <citation type="submission" date="2017-08" db="EMBL/GenBank/DDBJ databases">
        <authorList>
            <person name="Varghese N."/>
            <person name="Submissions S."/>
        </authorList>
    </citation>
    <scope>NUCLEOTIDE SEQUENCE [LARGE SCALE GENOMIC DNA]</scope>
    <source>
        <strain evidence="3">KCTC 23107</strain>
    </source>
</reference>
<dbReference type="Proteomes" id="UP000219465">
    <property type="component" value="Unassembled WGS sequence"/>
</dbReference>
<proteinExistence type="predicted"/>
<evidence type="ECO:0000313" key="2">
    <source>
        <dbReference type="EMBL" id="SOE17257.1"/>
    </source>
</evidence>
<feature type="signal peptide" evidence="1">
    <location>
        <begin position="1"/>
        <end position="27"/>
    </location>
</feature>
<keyword evidence="3" id="KW-1185">Reference proteome</keyword>
<dbReference type="EMBL" id="OCPC01000003">
    <property type="protein sequence ID" value="SOE17257.1"/>
    <property type="molecule type" value="Genomic_DNA"/>
</dbReference>
<protein>
    <submittedName>
        <fullName evidence="2">Uncharacterized protein</fullName>
    </submittedName>
</protein>
<keyword evidence="1" id="KW-0732">Signal</keyword>